<comment type="caution">
    <text evidence="3">The sequence shown here is derived from an EMBL/GenBank/DDBJ whole genome shotgun (WGS) entry which is preliminary data.</text>
</comment>
<organism evidence="3 4">
    <name type="scientific">Monilinia fructicola</name>
    <name type="common">Brown rot fungus</name>
    <name type="synonym">Ciboria fructicola</name>
    <dbReference type="NCBI Taxonomy" id="38448"/>
    <lineage>
        <taxon>Eukaryota</taxon>
        <taxon>Fungi</taxon>
        <taxon>Dikarya</taxon>
        <taxon>Ascomycota</taxon>
        <taxon>Pezizomycotina</taxon>
        <taxon>Leotiomycetes</taxon>
        <taxon>Helotiales</taxon>
        <taxon>Sclerotiniaceae</taxon>
        <taxon>Monilinia</taxon>
    </lineage>
</organism>
<evidence type="ECO:0000259" key="2">
    <source>
        <dbReference type="Pfam" id="PF22664"/>
    </source>
</evidence>
<evidence type="ECO:0000256" key="1">
    <source>
        <dbReference type="ARBA" id="ARBA00022679"/>
    </source>
</evidence>
<dbReference type="Proteomes" id="UP000322873">
    <property type="component" value="Unassembled WGS sequence"/>
</dbReference>
<dbReference type="InterPro" id="IPR054710">
    <property type="entry name" value="Tri101-like_N"/>
</dbReference>
<name>A0A5M9JKL7_MONFR</name>
<keyword evidence="4" id="KW-1185">Reference proteome</keyword>
<dbReference type="EMBL" id="VICG01000007">
    <property type="protein sequence ID" value="KAA8569831.1"/>
    <property type="molecule type" value="Genomic_DNA"/>
</dbReference>
<dbReference type="Gene3D" id="3.30.559.10">
    <property type="entry name" value="Chloramphenicol acetyltransferase-like domain"/>
    <property type="match status" value="2"/>
</dbReference>
<dbReference type="GO" id="GO:0016747">
    <property type="term" value="F:acyltransferase activity, transferring groups other than amino-acyl groups"/>
    <property type="evidence" value="ECO:0007669"/>
    <property type="project" value="TreeGrafter"/>
</dbReference>
<feature type="domain" description="Trichothecene 3-O-acetyltransferase-like N-terminal" evidence="2">
    <location>
        <begin position="41"/>
        <end position="183"/>
    </location>
</feature>
<keyword evidence="1" id="KW-0808">Transferase</keyword>
<proteinExistence type="predicted"/>
<dbReference type="AlphaFoldDB" id="A0A5M9JKL7"/>
<dbReference type="VEuPathDB" id="FungiDB:MFRU_064g00380"/>
<evidence type="ECO:0000313" key="3">
    <source>
        <dbReference type="EMBL" id="KAA8569831.1"/>
    </source>
</evidence>
<accession>A0A5M9JKL7</accession>
<sequence length="479" mass="53394">MASITSSNMARSPQAEALITKLTPLDHLMPRTYVIGLNHSWPISRRSNIEDVYNHLKLGLKQTIKQIPFLGGSVVSTGIPGKFQIETLPEDYEGNQLIFNDLRTGSGNDWPHTYKSLRKARFPGNLLADDRLSPSKQYMGLERLPVMAAQANFIDGGLILHLAVLHTACDTLAWNNILSILARNVNASWPTEDGAVTGNLHDYELLPKFLDRSPLMHGNSNVERMDIREYKLQTANSTLEDPRNHLIDPAPKSITDMESALFCISNSKLGELRDAILTEGSAASWLTVNDALAGLLWCCVNRARISNSNQNLLRGNLSVAYDGRTVLDPPLPKEFMGNSALGFPITLDIHPQSIFGAAQAISEARSDFTDKHIRDIIGFLDSLDDMTEERVSYAKTLNPILVISNVKDMGYYQQNWGGNLGFPDSLRMASPFLDCIPRVLPMPAQRDGNVDIIVWIEKSAVERLRKDETWNKWTTPVFI</sequence>
<dbReference type="InterPro" id="IPR023213">
    <property type="entry name" value="CAT-like_dom_sf"/>
</dbReference>
<dbReference type="PANTHER" id="PTHR31642:SF315">
    <property type="entry name" value="ACYLTRANSFERASE EASC"/>
    <property type="match status" value="1"/>
</dbReference>
<dbReference type="Pfam" id="PF22664">
    <property type="entry name" value="TRI-like_N"/>
    <property type="match status" value="1"/>
</dbReference>
<dbReference type="OrthoDB" id="1862401at2759"/>
<dbReference type="PANTHER" id="PTHR31642">
    <property type="entry name" value="TRICHOTHECENE 3-O-ACETYLTRANSFERASE"/>
    <property type="match status" value="1"/>
</dbReference>
<reference evidence="3 4" key="1">
    <citation type="submission" date="2019-06" db="EMBL/GenBank/DDBJ databases">
        <title>Genome Sequence of the Brown Rot Fungal Pathogen Monilinia fructicola.</title>
        <authorList>
            <person name="De Miccolis Angelini R.M."/>
            <person name="Landi L."/>
            <person name="Abate D."/>
            <person name="Pollastro S."/>
            <person name="Romanazzi G."/>
            <person name="Faretra F."/>
        </authorList>
    </citation>
    <scope>NUCLEOTIDE SEQUENCE [LARGE SCALE GENOMIC DNA]</scope>
    <source>
        <strain evidence="3 4">Mfrc123</strain>
    </source>
</reference>
<gene>
    <name evidence="3" type="ORF">EYC84_002174</name>
</gene>
<dbReference type="InterPro" id="IPR050317">
    <property type="entry name" value="Plant_Fungal_Acyltransferase"/>
</dbReference>
<evidence type="ECO:0000313" key="4">
    <source>
        <dbReference type="Proteomes" id="UP000322873"/>
    </source>
</evidence>
<protein>
    <recommendedName>
        <fullName evidence="2">Trichothecene 3-O-acetyltransferase-like N-terminal domain-containing protein</fullName>
    </recommendedName>
</protein>